<dbReference type="InterPro" id="IPR013528">
    <property type="entry name" value="HMG_CoA_synth_N"/>
</dbReference>
<comment type="catalytic activity">
    <reaction evidence="5">
        <text>acetoacetyl-CoA + acetyl-CoA + H2O = (3S)-3-hydroxy-3-methylglutaryl-CoA + CoA + H(+)</text>
        <dbReference type="Rhea" id="RHEA:10188"/>
        <dbReference type="ChEBI" id="CHEBI:15377"/>
        <dbReference type="ChEBI" id="CHEBI:15378"/>
        <dbReference type="ChEBI" id="CHEBI:43074"/>
        <dbReference type="ChEBI" id="CHEBI:57286"/>
        <dbReference type="ChEBI" id="CHEBI:57287"/>
        <dbReference type="ChEBI" id="CHEBI:57288"/>
        <dbReference type="EC" id="2.3.3.10"/>
    </reaction>
</comment>
<comment type="similarity">
    <text evidence="1 5">Belongs to the thiolase-like superfamily. HMG-CoA synthase family.</text>
</comment>
<organism evidence="8 9">
    <name type="scientific">Cafeteria roenbergensis</name>
    <name type="common">Marine flagellate</name>
    <dbReference type="NCBI Taxonomy" id="33653"/>
    <lineage>
        <taxon>Eukaryota</taxon>
        <taxon>Sar</taxon>
        <taxon>Stramenopiles</taxon>
        <taxon>Bigyra</taxon>
        <taxon>Opalozoa</taxon>
        <taxon>Bicosoecida</taxon>
        <taxon>Cafeteriaceae</taxon>
        <taxon>Cafeteria</taxon>
    </lineage>
</organism>
<evidence type="ECO:0000256" key="1">
    <source>
        <dbReference type="ARBA" id="ARBA00007061"/>
    </source>
</evidence>
<evidence type="ECO:0000259" key="7">
    <source>
        <dbReference type="Pfam" id="PF08540"/>
    </source>
</evidence>
<dbReference type="AlphaFoldDB" id="A0A5A8CUJ6"/>
<keyword evidence="9" id="KW-1185">Reference proteome</keyword>
<feature type="active site" description="Proton donor/acceptor" evidence="3">
    <location>
        <position position="274"/>
    </location>
</feature>
<evidence type="ECO:0000256" key="2">
    <source>
        <dbReference type="ARBA" id="ARBA00022679"/>
    </source>
</evidence>
<protein>
    <recommendedName>
        <fullName evidence="5">Hydroxymethylglutaryl-CoA synthase</fullName>
        <shortName evidence="5">HMG-CoA synthase</shortName>
        <ecNumber evidence="5">2.3.3.10</ecNumber>
    </recommendedName>
    <alternativeName>
        <fullName evidence="5">3-hydroxy-3-methylglutaryl coenzyme A synthase</fullName>
    </alternativeName>
</protein>
<dbReference type="GO" id="GO:0004421">
    <property type="term" value="F:hydroxymethylglutaryl-CoA synthase activity"/>
    <property type="evidence" value="ECO:0007669"/>
    <property type="project" value="UniProtKB-EC"/>
</dbReference>
<dbReference type="GO" id="GO:0010142">
    <property type="term" value="P:farnesyl diphosphate biosynthetic process, mevalonate pathway"/>
    <property type="evidence" value="ECO:0007669"/>
    <property type="project" value="InterPro"/>
</dbReference>
<dbReference type="EMBL" id="VLTN01000003">
    <property type="protein sequence ID" value="KAA0156802.1"/>
    <property type="molecule type" value="Genomic_DNA"/>
</dbReference>
<feature type="active site" description="Proton donor/acceptor" evidence="3">
    <location>
        <position position="107"/>
    </location>
</feature>
<dbReference type="CDD" id="cd00827">
    <property type="entry name" value="init_cond_enzymes"/>
    <property type="match status" value="1"/>
</dbReference>
<keyword evidence="5" id="KW-0756">Sterol biosynthesis</keyword>
<dbReference type="NCBIfam" id="TIGR01833">
    <property type="entry name" value="HMG-CoA-S_euk"/>
    <property type="match status" value="1"/>
</dbReference>
<evidence type="ECO:0000256" key="4">
    <source>
        <dbReference type="PIRSR" id="PIRSR610122-2"/>
    </source>
</evidence>
<dbReference type="Pfam" id="PF01154">
    <property type="entry name" value="HMG_CoA_synt_N"/>
    <property type="match status" value="1"/>
</dbReference>
<comment type="caution">
    <text evidence="8">The sequence shown here is derived from an EMBL/GenBank/DDBJ whole genome shotgun (WGS) entry which is preliminary data.</text>
</comment>
<feature type="binding site" evidence="4">
    <location>
        <position position="233"/>
    </location>
    <ligand>
        <name>CoA</name>
        <dbReference type="ChEBI" id="CHEBI:57287"/>
    </ligand>
</feature>
<keyword evidence="2 5" id="KW-0808">Transferase</keyword>
<name>A0A5A8CUJ6_CAFRO</name>
<keyword evidence="5" id="KW-0443">Lipid metabolism</keyword>
<reference evidence="8 9" key="1">
    <citation type="submission" date="2019-07" db="EMBL/GenBank/DDBJ databases">
        <title>Genomes of Cafeteria roenbergensis.</title>
        <authorList>
            <person name="Fischer M.G."/>
            <person name="Hackl T."/>
            <person name="Roman M."/>
        </authorList>
    </citation>
    <scope>NUCLEOTIDE SEQUENCE [LARGE SCALE GENOMIC DNA]</scope>
    <source>
        <strain evidence="8 9">BVI</strain>
    </source>
</reference>
<dbReference type="PANTHER" id="PTHR43323">
    <property type="entry name" value="3-HYDROXY-3-METHYLGLUTARYL COENZYME A SYNTHASE"/>
    <property type="match status" value="1"/>
</dbReference>
<dbReference type="Proteomes" id="UP000323011">
    <property type="component" value="Unassembled WGS sequence"/>
</dbReference>
<dbReference type="SUPFAM" id="SSF53901">
    <property type="entry name" value="Thiolase-like"/>
    <property type="match status" value="2"/>
</dbReference>
<evidence type="ECO:0000256" key="5">
    <source>
        <dbReference type="RuleBase" id="RU364071"/>
    </source>
</evidence>
<dbReference type="PANTHER" id="PTHR43323:SF2">
    <property type="entry name" value="HYDROXYMETHYLGLUTARYL-COA SYNTHASE"/>
    <property type="match status" value="1"/>
</dbReference>
<dbReference type="UniPathway" id="UPA00058">
    <property type="reaction ID" value="UER00102"/>
</dbReference>
<dbReference type="InterPro" id="IPR016039">
    <property type="entry name" value="Thiolase-like"/>
</dbReference>
<dbReference type="Pfam" id="PF08540">
    <property type="entry name" value="HMG_CoA_synt_C"/>
    <property type="match status" value="1"/>
</dbReference>
<keyword evidence="5" id="KW-1207">Sterol metabolism</keyword>
<feature type="domain" description="Hydroxymethylglutaryl-coenzyme A synthase N-terminal" evidence="6">
    <location>
        <begin position="28"/>
        <end position="198"/>
    </location>
</feature>
<gene>
    <name evidence="8" type="ORF">FNF29_00913</name>
</gene>
<evidence type="ECO:0000259" key="6">
    <source>
        <dbReference type="Pfam" id="PF01154"/>
    </source>
</evidence>
<keyword evidence="5" id="KW-0753">Steroid metabolism</keyword>
<evidence type="ECO:0000313" key="8">
    <source>
        <dbReference type="EMBL" id="KAA0156802.1"/>
    </source>
</evidence>
<dbReference type="EC" id="2.3.3.10" evidence="5"/>
<dbReference type="GO" id="GO:0016126">
    <property type="term" value="P:sterol biosynthetic process"/>
    <property type="evidence" value="ECO:0007669"/>
    <property type="project" value="UniProtKB-KW"/>
</dbReference>
<comment type="pathway">
    <text evidence="5">Metabolic intermediate biosynthesis; (R)-mevalonate biosynthesis; (R)-mevalonate from acetyl-CoA: step 2/3.</text>
</comment>
<keyword evidence="5" id="KW-0444">Lipid biosynthesis</keyword>
<comment type="function">
    <text evidence="5">Catalyzes the condensation of acetyl-CoA with acetoacetyl-CoA to form HMG-CoA.</text>
</comment>
<dbReference type="OMA" id="DDAYNWI"/>
<keyword evidence="5" id="KW-0752">Steroid biosynthesis</keyword>
<dbReference type="Gene3D" id="3.40.47.10">
    <property type="match status" value="1"/>
</dbReference>
<proteinExistence type="inferred from homology"/>
<feature type="domain" description="Hydroxymethylglutaryl-coenzyme A synthase C-terminal" evidence="7">
    <location>
        <begin position="203"/>
        <end position="489"/>
    </location>
</feature>
<accession>A0A5A8CUJ6</accession>
<evidence type="ECO:0000256" key="3">
    <source>
        <dbReference type="PIRSR" id="PIRSR610122-1"/>
    </source>
</evidence>
<dbReference type="InterPro" id="IPR010122">
    <property type="entry name" value="HMG_CoA_synthase_euk"/>
</dbReference>
<dbReference type="GO" id="GO:0006084">
    <property type="term" value="P:acetyl-CoA metabolic process"/>
    <property type="evidence" value="ECO:0007669"/>
    <property type="project" value="InterPro"/>
</dbReference>
<evidence type="ECO:0000313" key="9">
    <source>
        <dbReference type="Proteomes" id="UP000323011"/>
    </source>
</evidence>
<sequence>MLSRSGTMRAAAAAAGRRGLATAAPKPNVGILAMDAYFPGRYVSQDDLEQADGVSSGKYTIGLGQKEMAFVSDREDINSVMLSAVSRLLERYEIDPALVGRLEVGTESLVDKSKSSRTTLMSLFGDNRDMEGATVMNACYGGTAALLNSAAWAESSEWRAEKPYAIYVAGDVAVYEAGPARPTGGCGAVAVLVGRDAPIRLVPGVRTSYAEDAYDFYKPSMSSEYPVVNGKDSQVCYMRALDSCYRGFKARSEAAEGQTAPSMLTDSVGSMLFHSPYNKLVQQSLRRLLFNDAVRAIEAGQPLPEALEPVREWAEACAGQDSAAALEASYTDRALDKALQAVDRSLSAHASLVAPGETVSQRVGNTYTGAMHANLLGLVCNRGANLRGSKAAAFSYGSGLIATMFGLDFAADATGPFTLERIQETADVFGALDARTRVPCEQFTSDMLLREAAYGRNSFTPVSPIEQVPPGAFYLESVDETWRRSYARRA</sequence>
<dbReference type="InterPro" id="IPR013746">
    <property type="entry name" value="HMG_CoA_synt_C_dom"/>
</dbReference>
<feature type="active site" description="Acyl-thioester intermediate" evidence="3">
    <location>
        <position position="139"/>
    </location>
</feature>
<feature type="binding site" evidence="4">
    <location>
        <position position="279"/>
    </location>
    <ligand>
        <name>CoA</name>
        <dbReference type="ChEBI" id="CHEBI:57287"/>
    </ligand>
</feature>